<protein>
    <recommendedName>
        <fullName evidence="1">HNH nuclease domain-containing protein</fullName>
    </recommendedName>
</protein>
<evidence type="ECO:0000313" key="2">
    <source>
        <dbReference type="EMBL" id="QFP93802.1"/>
    </source>
</evidence>
<dbReference type="SUPFAM" id="SSF54171">
    <property type="entry name" value="DNA-binding domain"/>
    <property type="match status" value="1"/>
</dbReference>
<accession>A0A5P8D5W5</accession>
<dbReference type="Gene3D" id="3.30.730.10">
    <property type="entry name" value="AP2/ERF domain"/>
    <property type="match status" value="1"/>
</dbReference>
<evidence type="ECO:0000259" key="1">
    <source>
        <dbReference type="SMART" id="SM00507"/>
    </source>
</evidence>
<dbReference type="GO" id="GO:0003700">
    <property type="term" value="F:DNA-binding transcription factor activity"/>
    <property type="evidence" value="ECO:0007669"/>
    <property type="project" value="InterPro"/>
</dbReference>
<name>A0A5P8D5W5_9CAUD</name>
<dbReference type="InterPro" id="IPR016177">
    <property type="entry name" value="DNA-bd_dom_sf"/>
</dbReference>
<evidence type="ECO:0000313" key="3">
    <source>
        <dbReference type="Proteomes" id="UP000326781"/>
    </source>
</evidence>
<proteinExistence type="predicted"/>
<keyword evidence="3" id="KW-1185">Reference proteome</keyword>
<dbReference type="SMART" id="SM00507">
    <property type="entry name" value="HNHc"/>
    <property type="match status" value="1"/>
</dbReference>
<dbReference type="Proteomes" id="UP000326781">
    <property type="component" value="Segment"/>
</dbReference>
<organism evidence="2 3">
    <name type="scientific">Pectobacterium phage Wc4</name>
    <dbReference type="NCBI Taxonomy" id="2652428"/>
    <lineage>
        <taxon>Viruses</taxon>
        <taxon>Duplodnaviria</taxon>
        <taxon>Heunggongvirae</taxon>
        <taxon>Uroviricota</taxon>
        <taxon>Caudoviricetes</taxon>
        <taxon>Andersonviridae</taxon>
        <taxon>Andersonviridae incertae sedis</taxon>
        <taxon>Arnovirus</taxon>
        <taxon>Arnovirus Wc4</taxon>
    </lineage>
</organism>
<reference evidence="2 3" key="1">
    <citation type="submission" date="2019-08" db="EMBL/GenBank/DDBJ databases">
        <title>Six bacteriophages against potato bacterial diseases.</title>
        <authorList>
            <person name="Zhang X."/>
            <person name="Kering K."/>
        </authorList>
    </citation>
    <scope>NUCLEOTIDE SEQUENCE [LARGE SCALE GENOMIC DNA]</scope>
</reference>
<dbReference type="SUPFAM" id="SSF54060">
    <property type="entry name" value="His-Me finger endonucleases"/>
    <property type="match status" value="1"/>
</dbReference>
<dbReference type="InterPro" id="IPR003615">
    <property type="entry name" value="HNH_nuc"/>
</dbReference>
<dbReference type="GO" id="GO:0003677">
    <property type="term" value="F:DNA binding"/>
    <property type="evidence" value="ECO:0007669"/>
    <property type="project" value="InterPro"/>
</dbReference>
<dbReference type="EMBL" id="MN270891">
    <property type="protein sequence ID" value="QFP93802.1"/>
    <property type="molecule type" value="Genomic_DNA"/>
</dbReference>
<dbReference type="Gene3D" id="3.90.75.20">
    <property type="match status" value="1"/>
</dbReference>
<sequence length="168" mass="19272">MLSEGELFAKLSLETRYEKHKGKVYWLTKAKGHNVGDEVGRKQTNGYVSFCFRYKTILIHRFIYWLETGDTPDVVDHIDTIRHNNIFKNLRAATKKQNNQNSNQPRGITGLRGVTFNPVTGRYRARISAPDGRKISLGSFADKYEAKAVRDEKAKELFGEFFNGARIN</sequence>
<feature type="domain" description="HNH nuclease" evidence="1">
    <location>
        <begin position="53"/>
        <end position="99"/>
    </location>
</feature>
<dbReference type="Pfam" id="PF13392">
    <property type="entry name" value="HNH_3"/>
    <property type="match status" value="1"/>
</dbReference>
<dbReference type="InterPro" id="IPR044925">
    <property type="entry name" value="His-Me_finger_sf"/>
</dbReference>
<dbReference type="InterPro" id="IPR036955">
    <property type="entry name" value="AP2/ERF_dom_sf"/>
</dbReference>